<dbReference type="STRING" id="1314771.A0A197KBA1"/>
<evidence type="ECO:0000256" key="4">
    <source>
        <dbReference type="ARBA" id="ARBA00022723"/>
    </source>
</evidence>
<dbReference type="GO" id="GO:0008270">
    <property type="term" value="F:zinc ion binding"/>
    <property type="evidence" value="ECO:0007669"/>
    <property type="project" value="UniProtKB-UniRule"/>
</dbReference>
<dbReference type="GO" id="GO:0000492">
    <property type="term" value="P:box C/D snoRNP assembly"/>
    <property type="evidence" value="ECO:0007669"/>
    <property type="project" value="TreeGrafter"/>
</dbReference>
<dbReference type="GO" id="GO:0048254">
    <property type="term" value="P:snoRNA localization"/>
    <property type="evidence" value="ECO:0007669"/>
    <property type="project" value="TreeGrafter"/>
</dbReference>
<evidence type="ECO:0000256" key="9">
    <source>
        <dbReference type="ARBA" id="ARBA00049654"/>
    </source>
</evidence>
<dbReference type="Pfam" id="PF04438">
    <property type="entry name" value="zf-HIT"/>
    <property type="match status" value="1"/>
</dbReference>
<feature type="compositionally biased region" description="Acidic residues" evidence="14">
    <location>
        <begin position="571"/>
        <end position="583"/>
    </location>
</feature>
<dbReference type="AlphaFoldDB" id="A0A197KBA1"/>
<feature type="compositionally biased region" description="Low complexity" evidence="14">
    <location>
        <begin position="468"/>
        <end position="484"/>
    </location>
</feature>
<dbReference type="CDD" id="cd23023">
    <property type="entry name" value="zf-HIT_BCD1"/>
    <property type="match status" value="1"/>
</dbReference>
<dbReference type="Pfam" id="PF25790">
    <property type="entry name" value="BCD1"/>
    <property type="match status" value="1"/>
</dbReference>
<keyword evidence="2" id="KW-0690">Ribosome biogenesis</keyword>
<feature type="region of interest" description="Disordered" evidence="14">
    <location>
        <begin position="145"/>
        <end position="198"/>
    </location>
</feature>
<feature type="compositionally biased region" description="Polar residues" evidence="14">
    <location>
        <begin position="359"/>
        <end position="374"/>
    </location>
</feature>
<keyword evidence="5 13" id="KW-0863">Zinc-finger</keyword>
<dbReference type="InterPro" id="IPR057721">
    <property type="entry name" value="BCD1_alpha/beta"/>
</dbReference>
<evidence type="ECO:0000256" key="13">
    <source>
        <dbReference type="PROSITE-ProRule" id="PRU00453"/>
    </source>
</evidence>
<dbReference type="Gene3D" id="3.30.60.190">
    <property type="match status" value="1"/>
</dbReference>
<proteinExistence type="inferred from homology"/>
<evidence type="ECO:0000259" key="15">
    <source>
        <dbReference type="PROSITE" id="PS51083"/>
    </source>
</evidence>
<dbReference type="GO" id="GO:0070761">
    <property type="term" value="C:pre-snoRNP complex"/>
    <property type="evidence" value="ECO:0007669"/>
    <property type="project" value="TreeGrafter"/>
</dbReference>
<keyword evidence="3" id="KW-0597">Phosphoprotein</keyword>
<feature type="domain" description="HIT-type" evidence="15">
    <location>
        <begin position="67"/>
        <end position="101"/>
    </location>
</feature>
<evidence type="ECO:0000256" key="10">
    <source>
        <dbReference type="ARBA" id="ARBA00061949"/>
    </source>
</evidence>
<evidence type="ECO:0000313" key="16">
    <source>
        <dbReference type="EMBL" id="OAQ34458.1"/>
    </source>
</evidence>
<dbReference type="GO" id="GO:0005634">
    <property type="term" value="C:nucleus"/>
    <property type="evidence" value="ECO:0007669"/>
    <property type="project" value="TreeGrafter"/>
</dbReference>
<keyword evidence="6" id="KW-0862">Zinc</keyword>
<reference evidence="16 17" key="1">
    <citation type="submission" date="2016-05" db="EMBL/GenBank/DDBJ databases">
        <title>Genome sequencing reveals origins of a unique bacterial endosymbiosis in the earliest lineages of terrestrial Fungi.</title>
        <authorList>
            <consortium name="DOE Joint Genome Institute"/>
            <person name="Uehling J."/>
            <person name="Gryganskyi A."/>
            <person name="Hameed K."/>
            <person name="Tschaplinski T."/>
            <person name="Misztal P."/>
            <person name="Wu S."/>
            <person name="Desiro A."/>
            <person name="Vande Pol N."/>
            <person name="Du Z.-Y."/>
            <person name="Zienkiewicz A."/>
            <person name="Zienkiewicz K."/>
            <person name="Morin E."/>
            <person name="Tisserant E."/>
            <person name="Splivallo R."/>
            <person name="Hainaut M."/>
            <person name="Henrissat B."/>
            <person name="Ohm R."/>
            <person name="Kuo A."/>
            <person name="Yan J."/>
            <person name="Lipzen A."/>
            <person name="Nolan M."/>
            <person name="Labutti K."/>
            <person name="Barry K."/>
            <person name="Goldstein A."/>
            <person name="Labbe J."/>
            <person name="Schadt C."/>
            <person name="Tuskan G."/>
            <person name="Grigoriev I."/>
            <person name="Martin F."/>
            <person name="Vilgalys R."/>
            <person name="Bonito G."/>
        </authorList>
    </citation>
    <scope>NUCLEOTIDE SEQUENCE [LARGE SCALE GENOMIC DNA]</scope>
    <source>
        <strain evidence="16 17">AG-77</strain>
    </source>
</reference>
<dbReference type="InterPro" id="IPR007529">
    <property type="entry name" value="Znf_HIT"/>
</dbReference>
<evidence type="ECO:0000313" key="17">
    <source>
        <dbReference type="Proteomes" id="UP000078512"/>
    </source>
</evidence>
<keyword evidence="17" id="KW-1185">Reference proteome</keyword>
<keyword evidence="1" id="KW-1017">Isopeptide bond</keyword>
<dbReference type="EMBL" id="KV442017">
    <property type="protein sequence ID" value="OAQ34458.1"/>
    <property type="molecule type" value="Genomic_DNA"/>
</dbReference>
<comment type="subunit">
    <text evidence="10">Interacts with FBL, SNU13, NOP58, NUFIP1, RUVBL1, RUVBL2 and TAF9. Interacts (via HIT-type zinc finger) with the RUVBL1/RUVBL2 complex in the presence of ADP.</text>
</comment>
<feature type="compositionally biased region" description="Low complexity" evidence="14">
    <location>
        <begin position="46"/>
        <end position="57"/>
    </location>
</feature>
<evidence type="ECO:0000256" key="7">
    <source>
        <dbReference type="ARBA" id="ARBA00022843"/>
    </source>
</evidence>
<feature type="region of interest" description="Disordered" evidence="14">
    <location>
        <begin position="358"/>
        <end position="436"/>
    </location>
</feature>
<dbReference type="InterPro" id="IPR051639">
    <property type="entry name" value="BCD1"/>
</dbReference>
<dbReference type="OrthoDB" id="272357at2759"/>
<comment type="similarity">
    <text evidence="9">Belongs to the BCD1 family.</text>
</comment>
<sequence length="607" mass="65278">MDFFANAFVTRDVVDSKNMVVKDGIHIREKALSSEGGTLAPPPIPGTSSSSSSADGAGASGSDIVNCEVCGTVAAKYKCPGCFCQTCSLACSKQHKLDTTCSGVRSRTHFVERKQYTEHDMMSDYNFLEEVGRKVDNAARENIKLEAGSGTPSNRKKIFGPNGVVTVGGNNRRDRQNNNRNRNQQQDDEEEDTSAAGLAKKAARDLERLGAEGSGSYRDKQLILQAKKRGTHLIMMADGLKKRKENHTNWKEKLSKLNWTIEWLFPEINSTKRILEHRNDDSMTLRSLLTATLSKDENKEVAAKYAIDTLDQCRLYFVIPLRHANQPALYPLSMSASLQEALKFKKVLECPTILVLGPGTSSGSVSETPAASEQDSSVPSSAAAAATDAVAAAEMKTKTELTTTEATPTTETEAEVTESAPSSNAHADKDKSTTATVSTVTAAHPLPTDHTHSLLEKYTIEEPPTQWPKKPTAPATVATTSPTANQNNKRPNENTKAAVATSKKAKLDNEGMEDVEMSEEDSNDSSDEDSDSSDDESSGNDDSSDDSADSSDNEDVAEGESAKEGEGATVAEEDNDGITEDVTDAELKIGQAILEAFNQDFGGSAAE</sequence>
<feature type="compositionally biased region" description="Acidic residues" evidence="14">
    <location>
        <begin position="510"/>
        <end position="558"/>
    </location>
</feature>
<evidence type="ECO:0000256" key="8">
    <source>
        <dbReference type="ARBA" id="ARBA00049598"/>
    </source>
</evidence>
<evidence type="ECO:0000256" key="6">
    <source>
        <dbReference type="ARBA" id="ARBA00022833"/>
    </source>
</evidence>
<comment type="function">
    <text evidence="8">Required for box C/D snoRNAs accumulation involved in snoRNA processing, snoRNA transport to the nucleolus and ribosome biogenesis.</text>
</comment>
<dbReference type="SUPFAM" id="SSF144232">
    <property type="entry name" value="HIT/MYND zinc finger-like"/>
    <property type="match status" value="1"/>
</dbReference>
<feature type="region of interest" description="Disordered" evidence="14">
    <location>
        <begin position="462"/>
        <end position="583"/>
    </location>
</feature>
<evidence type="ECO:0000256" key="14">
    <source>
        <dbReference type="SAM" id="MobiDB-lite"/>
    </source>
</evidence>
<dbReference type="PROSITE" id="PS51083">
    <property type="entry name" value="ZF_HIT"/>
    <property type="match status" value="1"/>
</dbReference>
<gene>
    <name evidence="16" type="ORF">K457DRAFT_88156</name>
</gene>
<evidence type="ECO:0000256" key="1">
    <source>
        <dbReference type="ARBA" id="ARBA00022499"/>
    </source>
</evidence>
<dbReference type="Proteomes" id="UP000078512">
    <property type="component" value="Unassembled WGS sequence"/>
</dbReference>
<feature type="compositionally biased region" description="Low complexity" evidence="14">
    <location>
        <begin position="375"/>
        <end position="411"/>
    </location>
</feature>
<accession>A0A197KBA1</accession>
<protein>
    <recommendedName>
        <fullName evidence="11">Box C/D snoRNA protein 1</fullName>
    </recommendedName>
    <alternativeName>
        <fullName evidence="12">Zinc finger HIT domain-containing protein 6</fullName>
    </alternativeName>
</protein>
<evidence type="ECO:0000256" key="5">
    <source>
        <dbReference type="ARBA" id="ARBA00022771"/>
    </source>
</evidence>
<keyword evidence="7" id="KW-0832">Ubl conjugation</keyword>
<evidence type="ECO:0000256" key="2">
    <source>
        <dbReference type="ARBA" id="ARBA00022517"/>
    </source>
</evidence>
<name>A0A197KBA1_9FUNG</name>
<dbReference type="FunFam" id="3.30.60.190:FF:000001">
    <property type="entry name" value="box C/D snoRNA protein 1"/>
    <property type="match status" value="1"/>
</dbReference>
<dbReference type="PANTHER" id="PTHR13483">
    <property type="entry name" value="BOX C_D SNORNA PROTEIN 1-RELATED"/>
    <property type="match status" value="1"/>
</dbReference>
<dbReference type="GO" id="GO:0000463">
    <property type="term" value="P:maturation of LSU-rRNA from tricistronic rRNA transcript (SSU-rRNA, 5.8S rRNA, LSU-rRNA)"/>
    <property type="evidence" value="ECO:0007669"/>
    <property type="project" value="TreeGrafter"/>
</dbReference>
<evidence type="ECO:0000256" key="12">
    <source>
        <dbReference type="ARBA" id="ARBA00077531"/>
    </source>
</evidence>
<evidence type="ECO:0000256" key="3">
    <source>
        <dbReference type="ARBA" id="ARBA00022553"/>
    </source>
</evidence>
<organism evidence="16 17">
    <name type="scientific">Linnemannia elongata AG-77</name>
    <dbReference type="NCBI Taxonomy" id="1314771"/>
    <lineage>
        <taxon>Eukaryota</taxon>
        <taxon>Fungi</taxon>
        <taxon>Fungi incertae sedis</taxon>
        <taxon>Mucoromycota</taxon>
        <taxon>Mortierellomycotina</taxon>
        <taxon>Mortierellomycetes</taxon>
        <taxon>Mortierellales</taxon>
        <taxon>Mortierellaceae</taxon>
        <taxon>Linnemannia</taxon>
    </lineage>
</organism>
<dbReference type="PANTHER" id="PTHR13483:SF3">
    <property type="entry name" value="BOX C_D SNORNA PROTEIN 1"/>
    <property type="match status" value="1"/>
</dbReference>
<evidence type="ECO:0000256" key="11">
    <source>
        <dbReference type="ARBA" id="ARBA00068630"/>
    </source>
</evidence>
<keyword evidence="4" id="KW-0479">Metal-binding</keyword>
<feature type="region of interest" description="Disordered" evidence="14">
    <location>
        <begin position="32"/>
        <end position="57"/>
    </location>
</feature>